<dbReference type="AlphaFoldDB" id="A0A0G1JAE0"/>
<protein>
    <submittedName>
        <fullName evidence="1">Uncharacterized protein</fullName>
    </submittedName>
</protein>
<gene>
    <name evidence="1" type="ORF">UW63_C0081G0004</name>
</gene>
<dbReference type="EMBL" id="LCJB01000081">
    <property type="protein sequence ID" value="KKT68323.1"/>
    <property type="molecule type" value="Genomic_DNA"/>
</dbReference>
<evidence type="ECO:0000313" key="1">
    <source>
        <dbReference type="EMBL" id="KKT68323.1"/>
    </source>
</evidence>
<evidence type="ECO:0000313" key="2">
    <source>
        <dbReference type="Proteomes" id="UP000034154"/>
    </source>
</evidence>
<sequence length="190" mass="21944">MERKEEDRIFGEITRTKKLLLELEVDNNGVDPNDIEQLRRDLIAAQDSFAAETSGTWVAIICGDYNVEGRPIKYLLPVSRFCGVESSFASYDFGQLHFTSKKKRTRVIGILLHLEYIQNLSTSSFENTSLSQYLHFGEQHSSNNIKLCVFATRDEAETWLNKQEGVYLDDILETNKRRAKDKPFEQQQRS</sequence>
<reference evidence="1 2" key="1">
    <citation type="journal article" date="2015" name="Nature">
        <title>rRNA introns, odd ribosomes, and small enigmatic genomes across a large radiation of phyla.</title>
        <authorList>
            <person name="Brown C.T."/>
            <person name="Hug L.A."/>
            <person name="Thomas B.C."/>
            <person name="Sharon I."/>
            <person name="Castelle C.J."/>
            <person name="Singh A."/>
            <person name="Wilkins M.J."/>
            <person name="Williams K.H."/>
            <person name="Banfield J.F."/>
        </authorList>
    </citation>
    <scope>NUCLEOTIDE SEQUENCE [LARGE SCALE GENOMIC DNA]</scope>
</reference>
<name>A0A0G1JAE0_9BACT</name>
<comment type="caution">
    <text evidence="1">The sequence shown here is derived from an EMBL/GenBank/DDBJ whole genome shotgun (WGS) entry which is preliminary data.</text>
</comment>
<proteinExistence type="predicted"/>
<organism evidence="1 2">
    <name type="scientific">Candidatus Uhrbacteria bacterium GW2011_GWF2_44_350</name>
    <dbReference type="NCBI Taxonomy" id="1619000"/>
    <lineage>
        <taxon>Bacteria</taxon>
        <taxon>Candidatus Uhriibacteriota</taxon>
    </lineage>
</organism>
<accession>A0A0G1JAE0</accession>
<dbReference type="Proteomes" id="UP000034154">
    <property type="component" value="Unassembled WGS sequence"/>
</dbReference>